<name>A0A2P2JI55_RHIMU</name>
<accession>A0A2P2JI55</accession>
<evidence type="ECO:0000313" key="1">
    <source>
        <dbReference type="EMBL" id="MBW93148.1"/>
    </source>
</evidence>
<dbReference type="AlphaFoldDB" id="A0A2P2JI55"/>
<protein>
    <submittedName>
        <fullName evidence="1">Uncharacterized protein</fullName>
    </submittedName>
</protein>
<proteinExistence type="predicted"/>
<organism evidence="1">
    <name type="scientific">Rhizophora mucronata</name>
    <name type="common">Asiatic mangrove</name>
    <dbReference type="NCBI Taxonomy" id="61149"/>
    <lineage>
        <taxon>Eukaryota</taxon>
        <taxon>Viridiplantae</taxon>
        <taxon>Streptophyta</taxon>
        <taxon>Embryophyta</taxon>
        <taxon>Tracheophyta</taxon>
        <taxon>Spermatophyta</taxon>
        <taxon>Magnoliopsida</taxon>
        <taxon>eudicotyledons</taxon>
        <taxon>Gunneridae</taxon>
        <taxon>Pentapetalae</taxon>
        <taxon>rosids</taxon>
        <taxon>fabids</taxon>
        <taxon>Malpighiales</taxon>
        <taxon>Rhizophoraceae</taxon>
        <taxon>Rhizophora</taxon>
    </lineage>
</organism>
<dbReference type="EMBL" id="GGEC01012665">
    <property type="protein sequence ID" value="MBW93148.1"/>
    <property type="molecule type" value="Transcribed_RNA"/>
</dbReference>
<reference evidence="1" key="1">
    <citation type="submission" date="2018-02" db="EMBL/GenBank/DDBJ databases">
        <title>Rhizophora mucronata_Transcriptome.</title>
        <authorList>
            <person name="Meera S.P."/>
            <person name="Sreeshan A."/>
            <person name="Augustine A."/>
        </authorList>
    </citation>
    <scope>NUCLEOTIDE SEQUENCE</scope>
    <source>
        <tissue evidence="1">Leaf</tissue>
    </source>
</reference>
<sequence>MDGKPWKAGKFAISLRLSLWSEHLGLHAREVSMLAYGNVDSWSKLVSLDSIV</sequence>